<dbReference type="SUPFAM" id="SSF55874">
    <property type="entry name" value="ATPase domain of HSP90 chaperone/DNA topoisomerase II/histidine kinase"/>
    <property type="match status" value="1"/>
</dbReference>
<protein>
    <recommendedName>
        <fullName evidence="3">histidine kinase</fullName>
        <ecNumber evidence="3">2.7.13.3</ecNumber>
    </recommendedName>
</protein>
<keyword evidence="9" id="KW-0812">Transmembrane</keyword>
<dbReference type="GO" id="GO:0006355">
    <property type="term" value="P:regulation of DNA-templated transcription"/>
    <property type="evidence" value="ECO:0007669"/>
    <property type="project" value="InterPro"/>
</dbReference>
<dbReference type="PROSITE" id="PS50885">
    <property type="entry name" value="HAMP"/>
    <property type="match status" value="1"/>
</dbReference>
<dbReference type="EC" id="2.7.13.3" evidence="3"/>
<feature type="domain" description="PAC" evidence="12">
    <location>
        <begin position="187"/>
        <end position="239"/>
    </location>
</feature>
<dbReference type="Pfam" id="PF02518">
    <property type="entry name" value="HATPase_c"/>
    <property type="match status" value="1"/>
</dbReference>
<dbReference type="EMBL" id="CP107246">
    <property type="protein sequence ID" value="WIM05779.1"/>
    <property type="molecule type" value="Genomic_DNA"/>
</dbReference>
<feature type="transmembrane region" description="Helical" evidence="9">
    <location>
        <begin position="7"/>
        <end position="28"/>
    </location>
</feature>
<dbReference type="InterPro" id="IPR004358">
    <property type="entry name" value="Sig_transdc_His_kin-like_C"/>
</dbReference>
<dbReference type="InterPro" id="IPR036890">
    <property type="entry name" value="HATPase_C_sf"/>
</dbReference>
<name>A0AA49FL96_9PROT</name>
<dbReference type="InterPro" id="IPR000700">
    <property type="entry name" value="PAS-assoc_C"/>
</dbReference>
<sequence>MTRLFRGLNWLPLGLLLLAAVVGLWLEREHRPDLAFFAAGALGGAGLIALFIHVAVTRRLMRLFRAVGRFADGDVDVRLGWTGTGVIARLGMQFDYMVTRLERERVYLAEGEERLNFALRGSSAGIWDWRIDRGQTYYSPRWKSLLGFLEAELVTHAEEWLKRVHPEDLLRVIQLLNAHLRGESDFFESEHRLRRKDGGYIWVLERGMAIRGEDGQAYRMVGALTDISRRKEMESALRRSEEEYRSVVEGVTQVIFRSNGKGCLTFLNPAWRELTGFPVEASLSRPLADHVHPADRDEAGRWFEVAAAGGAASGECEFRLLTRQGEARWFRLHARAVGEPGGEGGIAGVLTDIDAQKRAQDALAKSNTERDTILNMSPNGFVFADCAGRVTYVNPAFLAMTGFAGEEIEGGSLADLEARIRALCDPEKPMPAPSNGADEVADTLHLDKPAKKILERLVRGIRDDQGKVQGGIMFFRDVTREVEVDRMKSEFLSTAAHELRTPMASIFGFSELLLMRDFDAATRRELHEIIHRQTRNLTNLVDELLDLARIEARGGKSFKFREQTLLPIVVNAAASQYLPAETHRMEVDLPPTLPWVNVDADKLHQALVNVLGNAVKYSPRGGVIRVSASSRRADGRDMVGISIRDQGIGMTPEQMEHVFDRFYRADASGAIPGTGLGMCLVKEIMEIFGGEVTMSSAIDQGTEVTLWLPVYAHTDR</sequence>
<reference evidence="14" key="1">
    <citation type="journal article" date="2023" name="Nat. Microbiol.">
        <title>Enrichment and characterization of a nitric oxide-reducing microbial community in a continuous bioreactor.</title>
        <authorList>
            <person name="Garrido-Amador P."/>
            <person name="Stortenbeker N."/>
            <person name="Wessels H.J.C.T."/>
            <person name="Speth D.R."/>
            <person name="Garcia-Heredia I."/>
            <person name="Kartal B."/>
        </authorList>
    </citation>
    <scope>NUCLEOTIDE SEQUENCE</scope>
    <source>
        <strain evidence="14">MAG1</strain>
    </source>
</reference>
<dbReference type="InterPro" id="IPR013655">
    <property type="entry name" value="PAS_fold_3"/>
</dbReference>
<dbReference type="InterPro" id="IPR003594">
    <property type="entry name" value="HATPase_dom"/>
</dbReference>
<dbReference type="Gene3D" id="3.30.565.10">
    <property type="entry name" value="Histidine kinase-like ATPase, C-terminal domain"/>
    <property type="match status" value="1"/>
</dbReference>
<comment type="subcellular location">
    <subcellularLocation>
        <location evidence="2">Cell inner membrane</location>
        <topology evidence="2">Multi-pass membrane protein</topology>
    </subcellularLocation>
</comment>
<evidence type="ECO:0000256" key="2">
    <source>
        <dbReference type="ARBA" id="ARBA00004429"/>
    </source>
</evidence>
<dbReference type="FunFam" id="1.10.287.130:FF:000001">
    <property type="entry name" value="Two-component sensor histidine kinase"/>
    <property type="match status" value="1"/>
</dbReference>
<evidence type="ECO:0000256" key="3">
    <source>
        <dbReference type="ARBA" id="ARBA00012438"/>
    </source>
</evidence>
<dbReference type="SMART" id="SM00086">
    <property type="entry name" value="PAC"/>
    <property type="match status" value="2"/>
</dbReference>
<dbReference type="InterPro" id="IPR036097">
    <property type="entry name" value="HisK_dim/P_sf"/>
</dbReference>
<dbReference type="Proteomes" id="UP001234916">
    <property type="component" value="Chromosome"/>
</dbReference>
<dbReference type="InterPro" id="IPR000014">
    <property type="entry name" value="PAS"/>
</dbReference>
<dbReference type="CDD" id="cd06225">
    <property type="entry name" value="HAMP"/>
    <property type="match status" value="1"/>
</dbReference>
<dbReference type="PANTHER" id="PTHR43304">
    <property type="entry name" value="PHYTOCHROME-LIKE PROTEIN CPH1"/>
    <property type="match status" value="1"/>
</dbReference>
<feature type="domain" description="PAS" evidence="11">
    <location>
        <begin position="111"/>
        <end position="183"/>
    </location>
</feature>
<dbReference type="GO" id="GO:0000155">
    <property type="term" value="F:phosphorelay sensor kinase activity"/>
    <property type="evidence" value="ECO:0007669"/>
    <property type="project" value="InterPro"/>
</dbReference>
<feature type="domain" description="Histidine kinase" evidence="10">
    <location>
        <begin position="494"/>
        <end position="712"/>
    </location>
</feature>
<dbReference type="CDD" id="cd00082">
    <property type="entry name" value="HisKA"/>
    <property type="match status" value="1"/>
</dbReference>
<dbReference type="Pfam" id="PF00989">
    <property type="entry name" value="PAS"/>
    <property type="match status" value="1"/>
</dbReference>
<evidence type="ECO:0000259" key="10">
    <source>
        <dbReference type="PROSITE" id="PS50109"/>
    </source>
</evidence>
<proteinExistence type="predicted"/>
<dbReference type="Pfam" id="PF08447">
    <property type="entry name" value="PAS_3"/>
    <property type="match status" value="1"/>
</dbReference>
<dbReference type="InterPro" id="IPR005467">
    <property type="entry name" value="His_kinase_dom"/>
</dbReference>
<dbReference type="PROSITE" id="PS50109">
    <property type="entry name" value="HIS_KIN"/>
    <property type="match status" value="1"/>
</dbReference>
<evidence type="ECO:0000256" key="9">
    <source>
        <dbReference type="SAM" id="Phobius"/>
    </source>
</evidence>
<dbReference type="SMART" id="SM00387">
    <property type="entry name" value="HATPase_c"/>
    <property type="match status" value="1"/>
</dbReference>
<feature type="domain" description="PAS" evidence="11">
    <location>
        <begin position="366"/>
        <end position="427"/>
    </location>
</feature>
<organism evidence="14">
    <name type="scientific">Candidatus Nitricoxidivorans perseverans</name>
    <dbReference type="NCBI Taxonomy" id="2975601"/>
    <lineage>
        <taxon>Bacteria</taxon>
        <taxon>Pseudomonadati</taxon>
        <taxon>Pseudomonadota</taxon>
        <taxon>Betaproteobacteria</taxon>
        <taxon>Nitrosomonadales</taxon>
        <taxon>Sterolibacteriaceae</taxon>
        <taxon>Candidatus Nitricoxidivorans</taxon>
    </lineage>
</organism>
<dbReference type="Gene3D" id="3.30.450.20">
    <property type="entry name" value="PAS domain"/>
    <property type="match status" value="3"/>
</dbReference>
<dbReference type="CDD" id="cd00130">
    <property type="entry name" value="PAS"/>
    <property type="match status" value="3"/>
</dbReference>
<dbReference type="PANTHER" id="PTHR43304:SF1">
    <property type="entry name" value="PAC DOMAIN-CONTAINING PROTEIN"/>
    <property type="match status" value="1"/>
</dbReference>
<evidence type="ECO:0000256" key="7">
    <source>
        <dbReference type="ARBA" id="ARBA00023012"/>
    </source>
</evidence>
<dbReference type="InterPro" id="IPR052162">
    <property type="entry name" value="Sensor_kinase/Photoreceptor"/>
</dbReference>
<evidence type="ECO:0000256" key="8">
    <source>
        <dbReference type="ARBA" id="ARBA00023136"/>
    </source>
</evidence>
<keyword evidence="6" id="KW-0418">Kinase</keyword>
<dbReference type="CDD" id="cd00075">
    <property type="entry name" value="HATPase"/>
    <property type="match status" value="1"/>
</dbReference>
<keyword evidence="5" id="KW-0808">Transferase</keyword>
<dbReference type="InterPro" id="IPR001610">
    <property type="entry name" value="PAC"/>
</dbReference>
<dbReference type="Pfam" id="PF13426">
    <property type="entry name" value="PAS_9"/>
    <property type="match status" value="1"/>
</dbReference>
<keyword evidence="4" id="KW-0597">Phosphoprotein</keyword>
<evidence type="ECO:0000259" key="12">
    <source>
        <dbReference type="PROSITE" id="PS50113"/>
    </source>
</evidence>
<dbReference type="NCBIfam" id="TIGR00229">
    <property type="entry name" value="sensory_box"/>
    <property type="match status" value="3"/>
</dbReference>
<dbReference type="FunFam" id="3.30.565.10:FF:000006">
    <property type="entry name" value="Sensor histidine kinase WalK"/>
    <property type="match status" value="1"/>
</dbReference>
<evidence type="ECO:0000256" key="4">
    <source>
        <dbReference type="ARBA" id="ARBA00022553"/>
    </source>
</evidence>
<feature type="domain" description="PAC" evidence="12">
    <location>
        <begin position="314"/>
        <end position="365"/>
    </location>
</feature>
<feature type="transmembrane region" description="Helical" evidence="9">
    <location>
        <begin position="34"/>
        <end position="56"/>
    </location>
</feature>
<dbReference type="InterPro" id="IPR003661">
    <property type="entry name" value="HisK_dim/P_dom"/>
</dbReference>
<evidence type="ECO:0000256" key="6">
    <source>
        <dbReference type="ARBA" id="ARBA00022777"/>
    </source>
</evidence>
<evidence type="ECO:0000259" key="11">
    <source>
        <dbReference type="PROSITE" id="PS50112"/>
    </source>
</evidence>
<dbReference type="AlphaFoldDB" id="A0AA49FL96"/>
<dbReference type="InterPro" id="IPR013767">
    <property type="entry name" value="PAS_fold"/>
</dbReference>
<dbReference type="SMART" id="SM00388">
    <property type="entry name" value="HisKA"/>
    <property type="match status" value="1"/>
</dbReference>
<dbReference type="Gene3D" id="6.10.340.10">
    <property type="match status" value="1"/>
</dbReference>
<evidence type="ECO:0000313" key="14">
    <source>
        <dbReference type="EMBL" id="WIM05779.1"/>
    </source>
</evidence>
<dbReference type="KEGG" id="npv:OHM77_00390"/>
<dbReference type="Gene3D" id="1.10.287.130">
    <property type="match status" value="1"/>
</dbReference>
<evidence type="ECO:0000256" key="5">
    <source>
        <dbReference type="ARBA" id="ARBA00022679"/>
    </source>
</evidence>
<dbReference type="PRINTS" id="PR00344">
    <property type="entry name" value="BCTRLSENSOR"/>
</dbReference>
<dbReference type="GO" id="GO:0005886">
    <property type="term" value="C:plasma membrane"/>
    <property type="evidence" value="ECO:0007669"/>
    <property type="project" value="UniProtKB-SubCell"/>
</dbReference>
<feature type="domain" description="PAS" evidence="11">
    <location>
        <begin position="240"/>
        <end position="310"/>
    </location>
</feature>
<dbReference type="Pfam" id="PF00512">
    <property type="entry name" value="HisKA"/>
    <property type="match status" value="1"/>
</dbReference>
<keyword evidence="7" id="KW-0902">Two-component regulatory system</keyword>
<evidence type="ECO:0000259" key="13">
    <source>
        <dbReference type="PROSITE" id="PS50885"/>
    </source>
</evidence>
<comment type="catalytic activity">
    <reaction evidence="1">
        <text>ATP + protein L-histidine = ADP + protein N-phospho-L-histidine.</text>
        <dbReference type="EC" id="2.7.13.3"/>
    </reaction>
</comment>
<dbReference type="SUPFAM" id="SSF47384">
    <property type="entry name" value="Homodimeric domain of signal transducing histidine kinase"/>
    <property type="match status" value="1"/>
</dbReference>
<dbReference type="PROSITE" id="PS50113">
    <property type="entry name" value="PAC"/>
    <property type="match status" value="2"/>
</dbReference>
<dbReference type="InterPro" id="IPR003660">
    <property type="entry name" value="HAMP_dom"/>
</dbReference>
<dbReference type="InterPro" id="IPR035965">
    <property type="entry name" value="PAS-like_dom_sf"/>
</dbReference>
<gene>
    <name evidence="14" type="ORF">OHM77_00390</name>
</gene>
<evidence type="ECO:0000256" key="1">
    <source>
        <dbReference type="ARBA" id="ARBA00000085"/>
    </source>
</evidence>
<dbReference type="SUPFAM" id="SSF55785">
    <property type="entry name" value="PYP-like sensor domain (PAS domain)"/>
    <property type="match status" value="3"/>
</dbReference>
<accession>A0AA49FL96</accession>
<dbReference type="SMART" id="SM00091">
    <property type="entry name" value="PAS"/>
    <property type="match status" value="3"/>
</dbReference>
<keyword evidence="9" id="KW-1133">Transmembrane helix</keyword>
<feature type="domain" description="HAMP" evidence="13">
    <location>
        <begin position="54"/>
        <end position="106"/>
    </location>
</feature>
<dbReference type="PROSITE" id="PS50112">
    <property type="entry name" value="PAS"/>
    <property type="match status" value="3"/>
</dbReference>
<keyword evidence="8 9" id="KW-0472">Membrane</keyword>